<evidence type="ECO:0000256" key="3">
    <source>
        <dbReference type="ARBA" id="ARBA00022605"/>
    </source>
</evidence>
<feature type="binding site" evidence="7">
    <location>
        <position position="21"/>
    </location>
    <ligand>
        <name>3-phosphoshikimate</name>
        <dbReference type="ChEBI" id="CHEBI:145989"/>
    </ligand>
</feature>
<keyword evidence="4 7" id="KW-0808">Transferase</keyword>
<feature type="binding site" evidence="7">
    <location>
        <position position="161"/>
    </location>
    <ligand>
        <name>3-phosphoshikimate</name>
        <dbReference type="ChEBI" id="CHEBI:145989"/>
    </ligand>
</feature>
<dbReference type="Gene3D" id="3.65.10.10">
    <property type="entry name" value="Enolpyruvate transferase domain"/>
    <property type="match status" value="2"/>
</dbReference>
<comment type="similarity">
    <text evidence="2 7">Belongs to the EPSP synthase family.</text>
</comment>
<evidence type="ECO:0000256" key="4">
    <source>
        <dbReference type="ARBA" id="ARBA00022679"/>
    </source>
</evidence>
<dbReference type="GO" id="GO:0009423">
    <property type="term" value="P:chorismate biosynthetic process"/>
    <property type="evidence" value="ECO:0007669"/>
    <property type="project" value="UniProtKB-UniRule"/>
</dbReference>
<feature type="binding site" evidence="7">
    <location>
        <position position="26"/>
    </location>
    <ligand>
        <name>3-phosphoshikimate</name>
        <dbReference type="ChEBI" id="CHEBI:145989"/>
    </ligand>
</feature>
<dbReference type="GO" id="GO:0008652">
    <property type="term" value="P:amino acid biosynthetic process"/>
    <property type="evidence" value="ECO:0007669"/>
    <property type="project" value="UniProtKB-KW"/>
</dbReference>
<feature type="binding site" evidence="7">
    <location>
        <position position="22"/>
    </location>
    <ligand>
        <name>3-phosphoshikimate</name>
        <dbReference type="ChEBI" id="CHEBI:145989"/>
    </ligand>
</feature>
<evidence type="ECO:0000256" key="2">
    <source>
        <dbReference type="ARBA" id="ARBA00009948"/>
    </source>
</evidence>
<name>A0A498CT22_9FIRM</name>
<comment type="caution">
    <text evidence="7">Lacks conserved residue(s) required for the propagation of feature annotation.</text>
</comment>
<dbReference type="HAMAP" id="MF_00210">
    <property type="entry name" value="EPSP_synth"/>
    <property type="match status" value="1"/>
</dbReference>
<dbReference type="EMBL" id="RCHT01000001">
    <property type="protein sequence ID" value="RLL14740.1"/>
    <property type="molecule type" value="Genomic_DNA"/>
</dbReference>
<dbReference type="EC" id="2.5.1.19" evidence="7"/>
<dbReference type="InterPro" id="IPR036968">
    <property type="entry name" value="Enolpyruvate_Tfrase_sf"/>
</dbReference>
<evidence type="ECO:0000256" key="7">
    <source>
        <dbReference type="HAMAP-Rule" id="MF_00210"/>
    </source>
</evidence>
<evidence type="ECO:0000256" key="6">
    <source>
        <dbReference type="ARBA" id="ARBA00044633"/>
    </source>
</evidence>
<dbReference type="GO" id="GO:0009073">
    <property type="term" value="P:aromatic amino acid family biosynthetic process"/>
    <property type="evidence" value="ECO:0007669"/>
    <property type="project" value="UniProtKB-KW"/>
</dbReference>
<evidence type="ECO:0000256" key="1">
    <source>
        <dbReference type="ARBA" id="ARBA00004811"/>
    </source>
</evidence>
<organism evidence="9 10">
    <name type="scientific">Anaerotruncus massiliensis</name>
    <name type="common">ex Liu et al. 2021</name>
    <dbReference type="NCBI Taxonomy" id="2321404"/>
    <lineage>
        <taxon>Bacteria</taxon>
        <taxon>Bacillati</taxon>
        <taxon>Bacillota</taxon>
        <taxon>Clostridia</taxon>
        <taxon>Eubacteriales</taxon>
        <taxon>Oscillospiraceae</taxon>
        <taxon>Anaerotruncus</taxon>
    </lineage>
</organism>
<feature type="binding site" evidence="7">
    <location>
        <position position="119"/>
    </location>
    <ligand>
        <name>phosphoenolpyruvate</name>
        <dbReference type="ChEBI" id="CHEBI:58702"/>
    </ligand>
</feature>
<feature type="binding site" evidence="7">
    <location>
        <position position="160"/>
    </location>
    <ligand>
        <name>3-phosphoshikimate</name>
        <dbReference type="ChEBI" id="CHEBI:145989"/>
    </ligand>
</feature>
<evidence type="ECO:0000259" key="8">
    <source>
        <dbReference type="Pfam" id="PF00275"/>
    </source>
</evidence>
<dbReference type="PANTHER" id="PTHR21090:SF5">
    <property type="entry name" value="PENTAFUNCTIONAL AROM POLYPEPTIDE"/>
    <property type="match status" value="1"/>
</dbReference>
<sequence>MSRAVIRPAALSGTLAAPPSKSAAHRALICAALADGKSRVYPLAGSADMAATAQCLCAMGAQIAREGDAAFVEGDRCAAGSPVTLDCAESGSTLRFLLPVAAAYGLRATFVGHGRLPERPLGALADQMKAHGVSFSAGAMPFTIGGRLSPGRYELPGDVSSQFVTGLLFALPLLDGESEIVLTSPLQSVGYVEMTLRALQESGVAVTPTENGWRVPGNQRFRAFDRTVEGDWSNAAFWLCAAAIGGTVRITGLSNDSAQGDRAVYEILERFGADIKRDAHAVCCEAAPLRAQRIDAGQIPDLVPVLAVTAAFAVGDTEIYNAARLRIKESDRLASTAALLRALGGSAEEYPDRLVVHGGGLRGGDAQGANDHRIVMAAAVAALGCREKVCVSDAHAVNKSYPNFFDDLKKLGGRCNVDMG</sequence>
<protein>
    <recommendedName>
        <fullName evidence="7">3-phosphoshikimate 1-carboxyvinyltransferase</fullName>
        <ecNumber evidence="7">2.5.1.19</ecNumber>
    </recommendedName>
    <alternativeName>
        <fullName evidence="7">5-enolpyruvylshikimate-3-phosphate synthase</fullName>
        <shortName evidence="7">EPSP synthase</shortName>
        <shortName evidence="7">EPSPS</shortName>
    </alternativeName>
</protein>
<dbReference type="UniPathway" id="UPA00053">
    <property type="reaction ID" value="UER00089"/>
</dbReference>
<keyword evidence="3 7" id="KW-0028">Amino-acid biosynthesis</keyword>
<dbReference type="SUPFAM" id="SSF55205">
    <property type="entry name" value="EPT/RTPC-like"/>
    <property type="match status" value="1"/>
</dbReference>
<evidence type="ECO:0000256" key="5">
    <source>
        <dbReference type="ARBA" id="ARBA00023141"/>
    </source>
</evidence>
<accession>A0A498CT22</accession>
<feature type="domain" description="Enolpyruvate transferase" evidence="8">
    <location>
        <begin position="8"/>
        <end position="408"/>
    </location>
</feature>
<dbReference type="NCBIfam" id="TIGR01356">
    <property type="entry name" value="aroA"/>
    <property type="match status" value="1"/>
</dbReference>
<dbReference type="Pfam" id="PF00275">
    <property type="entry name" value="EPSP_synthase"/>
    <property type="match status" value="1"/>
</dbReference>
<feature type="binding site" evidence="7">
    <location>
        <position position="332"/>
    </location>
    <ligand>
        <name>phosphoenolpyruvate</name>
        <dbReference type="ChEBI" id="CHEBI:58702"/>
    </ligand>
</feature>
<comment type="subunit">
    <text evidence="7">Monomer.</text>
</comment>
<comment type="pathway">
    <text evidence="1 7">Metabolic intermediate biosynthesis; chorismate biosynthesis; chorismate from D-erythrose 4-phosphate and phosphoenolpyruvate: step 6/7.</text>
</comment>
<dbReference type="InterPro" id="IPR001986">
    <property type="entry name" value="Enolpyruvate_Tfrase_dom"/>
</dbReference>
<feature type="binding site" evidence="7">
    <location>
        <position position="162"/>
    </location>
    <ligand>
        <name>3-phosphoshikimate</name>
        <dbReference type="ChEBI" id="CHEBI:145989"/>
    </ligand>
</feature>
<proteinExistence type="inferred from homology"/>
<feature type="binding site" evidence="7">
    <location>
        <position position="188"/>
    </location>
    <ligand>
        <name>3-phosphoshikimate</name>
        <dbReference type="ChEBI" id="CHEBI:145989"/>
    </ligand>
</feature>
<feature type="active site" description="Proton acceptor" evidence="7">
    <location>
        <position position="301"/>
    </location>
</feature>
<dbReference type="InterPro" id="IPR013792">
    <property type="entry name" value="RNA3'P_cycl/enolpyr_Trfase_a/b"/>
</dbReference>
<evidence type="ECO:0000313" key="10">
    <source>
        <dbReference type="Proteomes" id="UP000276301"/>
    </source>
</evidence>
<dbReference type="PANTHER" id="PTHR21090">
    <property type="entry name" value="AROM/DEHYDROQUINATE SYNTHASE"/>
    <property type="match status" value="1"/>
</dbReference>
<gene>
    <name evidence="7 9" type="primary">aroA</name>
    <name evidence="9" type="ORF">D4A47_01805</name>
</gene>
<comment type="function">
    <text evidence="7">Catalyzes the transfer of the enolpyruvyl moiety of phosphoenolpyruvate (PEP) to the 5-hydroxyl of shikimate-3-phosphate (S3P) to produce enolpyruvyl shikimate-3-phosphate and inorganic phosphate.</text>
</comment>
<evidence type="ECO:0000313" key="9">
    <source>
        <dbReference type="EMBL" id="RLL14740.1"/>
    </source>
</evidence>
<feature type="binding site" evidence="7">
    <location>
        <position position="91"/>
    </location>
    <ligand>
        <name>phosphoenolpyruvate</name>
        <dbReference type="ChEBI" id="CHEBI:58702"/>
    </ligand>
</feature>
<dbReference type="Proteomes" id="UP000276301">
    <property type="component" value="Unassembled WGS sequence"/>
</dbReference>
<feature type="binding site" evidence="7">
    <location>
        <position position="301"/>
    </location>
    <ligand>
        <name>3-phosphoshikimate</name>
        <dbReference type="ChEBI" id="CHEBI:145989"/>
    </ligand>
</feature>
<feature type="binding site" evidence="7">
    <location>
        <position position="328"/>
    </location>
    <ligand>
        <name>3-phosphoshikimate</name>
        <dbReference type="ChEBI" id="CHEBI:145989"/>
    </ligand>
</feature>
<keyword evidence="5 7" id="KW-0057">Aromatic amino acid biosynthesis</keyword>
<feature type="binding site" evidence="7">
    <location>
        <position position="21"/>
    </location>
    <ligand>
        <name>phosphoenolpyruvate</name>
        <dbReference type="ChEBI" id="CHEBI:58702"/>
    </ligand>
</feature>
<comment type="subcellular location">
    <subcellularLocation>
        <location evidence="7">Cytoplasm</location>
    </subcellularLocation>
</comment>
<dbReference type="AlphaFoldDB" id="A0A498CT22"/>
<feature type="binding site" evidence="7">
    <location>
        <position position="162"/>
    </location>
    <ligand>
        <name>phosphoenolpyruvate</name>
        <dbReference type="ChEBI" id="CHEBI:58702"/>
    </ligand>
</feature>
<comment type="catalytic activity">
    <reaction evidence="6">
        <text>3-phosphoshikimate + phosphoenolpyruvate = 5-O-(1-carboxyvinyl)-3-phosphoshikimate + phosphate</text>
        <dbReference type="Rhea" id="RHEA:21256"/>
        <dbReference type="ChEBI" id="CHEBI:43474"/>
        <dbReference type="ChEBI" id="CHEBI:57701"/>
        <dbReference type="ChEBI" id="CHEBI:58702"/>
        <dbReference type="ChEBI" id="CHEBI:145989"/>
        <dbReference type="EC" id="2.5.1.19"/>
    </reaction>
    <physiologicalReaction direction="left-to-right" evidence="6">
        <dbReference type="Rhea" id="RHEA:21257"/>
    </physiologicalReaction>
</comment>
<dbReference type="GO" id="GO:0003866">
    <property type="term" value="F:3-phosphoshikimate 1-carboxyvinyltransferase activity"/>
    <property type="evidence" value="ECO:0007669"/>
    <property type="project" value="UniProtKB-UniRule"/>
</dbReference>
<feature type="binding site" evidence="7">
    <location>
        <position position="399"/>
    </location>
    <ligand>
        <name>phosphoenolpyruvate</name>
        <dbReference type="ChEBI" id="CHEBI:58702"/>
    </ligand>
</feature>
<dbReference type="InterPro" id="IPR006264">
    <property type="entry name" value="EPSP_synthase"/>
</dbReference>
<comment type="caution">
    <text evidence="9">The sequence shown here is derived from an EMBL/GenBank/DDBJ whole genome shotgun (WGS) entry which is preliminary data.</text>
</comment>
<dbReference type="InterPro" id="IPR023193">
    <property type="entry name" value="EPSP_synthase_CS"/>
</dbReference>
<dbReference type="PROSITE" id="PS00885">
    <property type="entry name" value="EPSP_SYNTHASE_2"/>
    <property type="match status" value="1"/>
</dbReference>
<keyword evidence="7" id="KW-0963">Cytoplasm</keyword>
<dbReference type="PIRSF" id="PIRSF000505">
    <property type="entry name" value="EPSPS"/>
    <property type="match status" value="1"/>
</dbReference>
<dbReference type="GO" id="GO:0005737">
    <property type="term" value="C:cytoplasm"/>
    <property type="evidence" value="ECO:0007669"/>
    <property type="project" value="UniProtKB-SubCell"/>
</dbReference>
<dbReference type="RefSeq" id="WP_121585848.1">
    <property type="nucleotide sequence ID" value="NZ_RCHT01000001.1"/>
</dbReference>
<feature type="binding site" evidence="7">
    <location>
        <position position="373"/>
    </location>
    <ligand>
        <name>phosphoenolpyruvate</name>
        <dbReference type="ChEBI" id="CHEBI:58702"/>
    </ligand>
</feature>
<keyword evidence="10" id="KW-1185">Reference proteome</keyword>
<reference evidence="9 10" key="1">
    <citation type="submission" date="2018-10" db="EMBL/GenBank/DDBJ databases">
        <title>Anaerotruncus faecis sp. nov., isolated from human feces.</title>
        <authorList>
            <person name="Wang Y.-J."/>
        </authorList>
    </citation>
    <scope>NUCLEOTIDE SEQUENCE [LARGE SCALE GENOMIC DNA]</scope>
    <source>
        <strain evidence="9 10">22A2-44</strain>
    </source>
</reference>
<dbReference type="CDD" id="cd01556">
    <property type="entry name" value="EPSP_synthase"/>
    <property type="match status" value="1"/>
</dbReference>